<keyword evidence="2" id="KW-1185">Reference proteome</keyword>
<organism evidence="1 2">
    <name type="scientific">Megaselia scalaris</name>
    <name type="common">Humpbacked fly</name>
    <name type="synonym">Phora scalaris</name>
    <dbReference type="NCBI Taxonomy" id="36166"/>
    <lineage>
        <taxon>Eukaryota</taxon>
        <taxon>Metazoa</taxon>
        <taxon>Ecdysozoa</taxon>
        <taxon>Arthropoda</taxon>
        <taxon>Hexapoda</taxon>
        <taxon>Insecta</taxon>
        <taxon>Pterygota</taxon>
        <taxon>Neoptera</taxon>
        <taxon>Endopterygota</taxon>
        <taxon>Diptera</taxon>
        <taxon>Brachycera</taxon>
        <taxon>Muscomorpha</taxon>
        <taxon>Platypezoidea</taxon>
        <taxon>Phoridae</taxon>
        <taxon>Megaseliini</taxon>
        <taxon>Megaselia</taxon>
    </lineage>
</organism>
<reference evidence="2" key="1">
    <citation type="submission" date="2013-02" db="EMBL/GenBank/DDBJ databases">
        <authorList>
            <person name="Hughes D."/>
        </authorList>
    </citation>
    <scope>NUCLEOTIDE SEQUENCE</scope>
    <source>
        <strain>Durham</strain>
        <strain evidence="2">NC isolate 2 -- Noor lab</strain>
    </source>
</reference>
<name>T1GGK6_MEGSC</name>
<proteinExistence type="predicted"/>
<sequence length="111" mass="12542">MSNEKNTLHSHNFVMGSVPDHSTNINLEELGIEKFDVIVTEIFDSGAFGEGMAIIPLSTKLPLYTEIYGNSQLVWILVDKWITEKAYGSRGQEYNEVVSENNKLYCILIKT</sequence>
<dbReference type="AlphaFoldDB" id="T1GGK6"/>
<protein>
    <submittedName>
        <fullName evidence="1">Uncharacterized protein</fullName>
    </submittedName>
</protein>
<accession>T1GGK6</accession>
<dbReference type="EnsemblMetazoa" id="MESCA002528-RA">
    <property type="protein sequence ID" value="MESCA002528-PA"/>
    <property type="gene ID" value="MESCA002528"/>
</dbReference>
<dbReference type="Proteomes" id="UP000015102">
    <property type="component" value="Unassembled WGS sequence"/>
</dbReference>
<dbReference type="EMBL" id="CAQQ02071371">
    <property type="status" value="NOT_ANNOTATED_CDS"/>
    <property type="molecule type" value="Genomic_DNA"/>
</dbReference>
<dbReference type="EMBL" id="CAQQ02071375">
    <property type="status" value="NOT_ANNOTATED_CDS"/>
    <property type="molecule type" value="Genomic_DNA"/>
</dbReference>
<reference evidence="1" key="2">
    <citation type="submission" date="2015-06" db="UniProtKB">
        <authorList>
            <consortium name="EnsemblMetazoa"/>
        </authorList>
    </citation>
    <scope>IDENTIFICATION</scope>
</reference>
<dbReference type="EMBL" id="CAQQ02071374">
    <property type="status" value="NOT_ANNOTATED_CDS"/>
    <property type="molecule type" value="Genomic_DNA"/>
</dbReference>
<dbReference type="HOGENOM" id="CLU_2161233_0_0_1"/>
<evidence type="ECO:0000313" key="1">
    <source>
        <dbReference type="EnsemblMetazoa" id="MESCA002528-PA"/>
    </source>
</evidence>
<dbReference type="EMBL" id="CAQQ02071373">
    <property type="status" value="NOT_ANNOTATED_CDS"/>
    <property type="molecule type" value="Genomic_DNA"/>
</dbReference>
<evidence type="ECO:0000313" key="2">
    <source>
        <dbReference type="Proteomes" id="UP000015102"/>
    </source>
</evidence>
<dbReference type="EMBL" id="CAQQ02071372">
    <property type="status" value="NOT_ANNOTATED_CDS"/>
    <property type="molecule type" value="Genomic_DNA"/>
</dbReference>